<comment type="caution">
    <text evidence="2">The sequence shown here is derived from an EMBL/GenBank/DDBJ whole genome shotgun (WGS) entry which is preliminary data.</text>
</comment>
<protein>
    <submittedName>
        <fullName evidence="2">Uncharacterized protein</fullName>
    </submittedName>
</protein>
<evidence type="ECO:0000313" key="3">
    <source>
        <dbReference type="Proteomes" id="UP000324222"/>
    </source>
</evidence>
<dbReference type="AlphaFoldDB" id="A0A5B7FGY2"/>
<accession>A0A5B7FGY2</accession>
<sequence>MMWNLKQVMQQREGKEHNSIQDSYRYVHNAGPKDAAFHAPAAQFLDDAPPASAPLLHGPFSELQSPGALFLKAKQGSLQCSSIPPSSKPPHSSCGCRLQTTPGQNWAGCQDAPSVPPQQSWTALTPPSLAAAETWSTK</sequence>
<keyword evidence="3" id="KW-1185">Reference proteome</keyword>
<feature type="compositionally biased region" description="Low complexity" evidence="1">
    <location>
        <begin position="81"/>
        <end position="93"/>
    </location>
</feature>
<reference evidence="2 3" key="1">
    <citation type="submission" date="2019-05" db="EMBL/GenBank/DDBJ databases">
        <title>Another draft genome of Portunus trituberculatus and its Hox gene families provides insights of decapod evolution.</title>
        <authorList>
            <person name="Jeong J.-H."/>
            <person name="Song I."/>
            <person name="Kim S."/>
            <person name="Choi T."/>
            <person name="Kim D."/>
            <person name="Ryu S."/>
            <person name="Kim W."/>
        </authorList>
    </citation>
    <scope>NUCLEOTIDE SEQUENCE [LARGE SCALE GENOMIC DNA]</scope>
    <source>
        <tissue evidence="2">Muscle</tissue>
    </source>
</reference>
<dbReference type="EMBL" id="VSRR010006249">
    <property type="protein sequence ID" value="MPC44373.1"/>
    <property type="molecule type" value="Genomic_DNA"/>
</dbReference>
<feature type="region of interest" description="Disordered" evidence="1">
    <location>
        <begin position="105"/>
        <end position="138"/>
    </location>
</feature>
<organism evidence="2 3">
    <name type="scientific">Portunus trituberculatus</name>
    <name type="common">Swimming crab</name>
    <name type="synonym">Neptunus trituberculatus</name>
    <dbReference type="NCBI Taxonomy" id="210409"/>
    <lineage>
        <taxon>Eukaryota</taxon>
        <taxon>Metazoa</taxon>
        <taxon>Ecdysozoa</taxon>
        <taxon>Arthropoda</taxon>
        <taxon>Crustacea</taxon>
        <taxon>Multicrustacea</taxon>
        <taxon>Malacostraca</taxon>
        <taxon>Eumalacostraca</taxon>
        <taxon>Eucarida</taxon>
        <taxon>Decapoda</taxon>
        <taxon>Pleocyemata</taxon>
        <taxon>Brachyura</taxon>
        <taxon>Eubrachyura</taxon>
        <taxon>Portunoidea</taxon>
        <taxon>Portunidae</taxon>
        <taxon>Portuninae</taxon>
        <taxon>Portunus</taxon>
    </lineage>
</organism>
<evidence type="ECO:0000313" key="2">
    <source>
        <dbReference type="EMBL" id="MPC44373.1"/>
    </source>
</evidence>
<feature type="region of interest" description="Disordered" evidence="1">
    <location>
        <begin position="80"/>
        <end position="99"/>
    </location>
</feature>
<name>A0A5B7FGY2_PORTR</name>
<evidence type="ECO:0000256" key="1">
    <source>
        <dbReference type="SAM" id="MobiDB-lite"/>
    </source>
</evidence>
<proteinExistence type="predicted"/>
<gene>
    <name evidence="2" type="ORF">E2C01_038047</name>
</gene>
<dbReference type="Proteomes" id="UP000324222">
    <property type="component" value="Unassembled WGS sequence"/>
</dbReference>